<comment type="similarity">
    <text evidence="2 9">Belongs to the chondroitin N-acetylgalactosaminyltransferase family.</text>
</comment>
<dbReference type="Gene3D" id="3.90.550.10">
    <property type="entry name" value="Spore Coat Polysaccharide Biosynthesis Protein SpsA, Chain A"/>
    <property type="match status" value="1"/>
</dbReference>
<dbReference type="InterPro" id="IPR027791">
    <property type="entry name" value="Galactosyl_T_C"/>
</dbReference>
<evidence type="ECO:0000313" key="12">
    <source>
        <dbReference type="Proteomes" id="UP000001593"/>
    </source>
</evidence>
<evidence type="ECO:0000256" key="7">
    <source>
        <dbReference type="ARBA" id="ARBA00023034"/>
    </source>
</evidence>
<dbReference type="STRING" id="45351.A7RZF0"/>
<dbReference type="SUPFAM" id="SSF53448">
    <property type="entry name" value="Nucleotide-diphospho-sugar transferases"/>
    <property type="match status" value="1"/>
</dbReference>
<evidence type="ECO:0000313" key="11">
    <source>
        <dbReference type="EMBL" id="EDO43079.1"/>
    </source>
</evidence>
<dbReference type="PhylomeDB" id="A7RZF0"/>
<dbReference type="PANTHER" id="PTHR12369:SF47">
    <property type="entry name" value="HEXOSYLTRANSFERASE"/>
    <property type="match status" value="1"/>
</dbReference>
<dbReference type="InterPro" id="IPR008428">
    <property type="entry name" value="Chond_GalNAc"/>
</dbReference>
<evidence type="ECO:0000256" key="6">
    <source>
        <dbReference type="ARBA" id="ARBA00022989"/>
    </source>
</evidence>
<evidence type="ECO:0000256" key="3">
    <source>
        <dbReference type="ARBA" id="ARBA00022679"/>
    </source>
</evidence>
<sequence>MLSEIIYEYNDTQRTLCYPDGLQWERQAHIYIVIAIRNQGNWMGHFLDNLQDIYRDTNDKHVSLLVFDYNSDDIDVGLELSTRRLPPHQLLKKRGNFSRTESINGLVKLVKDPRAIIFTMDLHLELPLRLLNDIRKHCFQNRSVYAPVLIRLGCGHNPLNISGRWEIHGFGMVGMYKSDWDQIGGYHEGYKTWGGEDWHMMDGVIRKELEYERVRAQGLMHYRHPKKGMWMGENENWSNKR</sequence>
<proteinExistence type="inferred from homology"/>
<dbReference type="Pfam" id="PF05679">
    <property type="entry name" value="CHGN"/>
    <property type="match status" value="1"/>
</dbReference>
<protein>
    <recommendedName>
        <fullName evidence="9">Hexosyltransferase</fullName>
        <ecNumber evidence="9">2.4.1.-</ecNumber>
    </recommendedName>
</protein>
<keyword evidence="7 9" id="KW-0333">Golgi apparatus</keyword>
<dbReference type="EMBL" id="DS469557">
    <property type="protein sequence ID" value="EDO43079.1"/>
    <property type="molecule type" value="Genomic_DNA"/>
</dbReference>
<dbReference type="PANTHER" id="PTHR12369">
    <property type="entry name" value="CHONDROITIN SYNTHASE"/>
    <property type="match status" value="1"/>
</dbReference>
<dbReference type="EC" id="2.4.1.-" evidence="9"/>
<dbReference type="GO" id="GO:0032580">
    <property type="term" value="C:Golgi cisterna membrane"/>
    <property type="evidence" value="ECO:0007669"/>
    <property type="project" value="UniProtKB-SubCell"/>
</dbReference>
<evidence type="ECO:0000256" key="4">
    <source>
        <dbReference type="ARBA" id="ARBA00022692"/>
    </source>
</evidence>
<dbReference type="Proteomes" id="UP000001593">
    <property type="component" value="Unassembled WGS sequence"/>
</dbReference>
<evidence type="ECO:0000256" key="1">
    <source>
        <dbReference type="ARBA" id="ARBA00004447"/>
    </source>
</evidence>
<organism evidence="11 12">
    <name type="scientific">Nematostella vectensis</name>
    <name type="common">Starlet sea anemone</name>
    <dbReference type="NCBI Taxonomy" id="45351"/>
    <lineage>
        <taxon>Eukaryota</taxon>
        <taxon>Metazoa</taxon>
        <taxon>Cnidaria</taxon>
        <taxon>Anthozoa</taxon>
        <taxon>Hexacorallia</taxon>
        <taxon>Actiniaria</taxon>
        <taxon>Edwardsiidae</taxon>
        <taxon>Nematostella</taxon>
    </lineage>
</organism>
<evidence type="ECO:0000256" key="5">
    <source>
        <dbReference type="ARBA" id="ARBA00022968"/>
    </source>
</evidence>
<accession>A7RZF0</accession>
<keyword evidence="6" id="KW-1133">Transmembrane helix</keyword>
<keyword evidence="4" id="KW-0812">Transmembrane</keyword>
<keyword evidence="8" id="KW-0472">Membrane</keyword>
<evidence type="ECO:0000256" key="2">
    <source>
        <dbReference type="ARBA" id="ARBA00009239"/>
    </source>
</evidence>
<dbReference type="GO" id="GO:0008376">
    <property type="term" value="F:acetylgalactosaminyltransferase activity"/>
    <property type="evidence" value="ECO:0007669"/>
    <property type="project" value="InterPro"/>
</dbReference>
<evidence type="ECO:0000259" key="10">
    <source>
        <dbReference type="Pfam" id="PF02709"/>
    </source>
</evidence>
<gene>
    <name evidence="11" type="ORF">NEMVEDRAFT_v1g204427</name>
</gene>
<dbReference type="HOGENOM" id="CLU_078350_0_0_1"/>
<dbReference type="InterPro" id="IPR029044">
    <property type="entry name" value="Nucleotide-diphossugar_trans"/>
</dbReference>
<evidence type="ECO:0000256" key="9">
    <source>
        <dbReference type="RuleBase" id="RU364016"/>
    </source>
</evidence>
<name>A7RZF0_NEMVE</name>
<keyword evidence="5 9" id="KW-0735">Signal-anchor</keyword>
<dbReference type="InParanoid" id="A7RZF0"/>
<evidence type="ECO:0000256" key="8">
    <source>
        <dbReference type="ARBA" id="ARBA00023136"/>
    </source>
</evidence>
<feature type="domain" description="Galactosyltransferase C-terminal" evidence="10">
    <location>
        <begin position="165"/>
        <end position="224"/>
    </location>
</feature>
<dbReference type="AlphaFoldDB" id="A7RZF0"/>
<dbReference type="InterPro" id="IPR051227">
    <property type="entry name" value="CS_glycosyltransferase"/>
</dbReference>
<dbReference type="Pfam" id="PF02709">
    <property type="entry name" value="Glyco_transf_7C"/>
    <property type="match status" value="1"/>
</dbReference>
<keyword evidence="12" id="KW-1185">Reference proteome</keyword>
<dbReference type="eggNOG" id="KOG3588">
    <property type="taxonomic scope" value="Eukaryota"/>
</dbReference>
<reference evidence="11 12" key="1">
    <citation type="journal article" date="2007" name="Science">
        <title>Sea anemone genome reveals ancestral eumetazoan gene repertoire and genomic organization.</title>
        <authorList>
            <person name="Putnam N.H."/>
            <person name="Srivastava M."/>
            <person name="Hellsten U."/>
            <person name="Dirks B."/>
            <person name="Chapman J."/>
            <person name="Salamov A."/>
            <person name="Terry A."/>
            <person name="Shapiro H."/>
            <person name="Lindquist E."/>
            <person name="Kapitonov V.V."/>
            <person name="Jurka J."/>
            <person name="Genikhovich G."/>
            <person name="Grigoriev I.V."/>
            <person name="Lucas S.M."/>
            <person name="Steele R.E."/>
            <person name="Finnerty J.R."/>
            <person name="Technau U."/>
            <person name="Martindale M.Q."/>
            <person name="Rokhsar D.S."/>
        </authorList>
    </citation>
    <scope>NUCLEOTIDE SEQUENCE [LARGE SCALE GENOMIC DNA]</scope>
    <source>
        <strain evidence="12">CH2 X CH6</strain>
    </source>
</reference>
<keyword evidence="3 9" id="KW-0808">Transferase</keyword>
<comment type="subcellular location">
    <subcellularLocation>
        <location evidence="1 9">Golgi apparatus</location>
        <location evidence="1 9">Golgi stack membrane</location>
        <topology evidence="1 9">Single-pass type II membrane protein</topology>
    </subcellularLocation>
</comment>